<proteinExistence type="predicted"/>
<dbReference type="PANTHER" id="PTHR32154">
    <property type="entry name" value="PYRUVATE-FLAVODOXIN OXIDOREDUCTASE-RELATED"/>
    <property type="match status" value="1"/>
</dbReference>
<feature type="domain" description="Pyruvate flavodoxin/ferredoxin oxidoreductase pyrimidine binding" evidence="3">
    <location>
        <begin position="219"/>
        <end position="450"/>
    </location>
</feature>
<dbReference type="PANTHER" id="PTHR32154:SF20">
    <property type="entry name" value="2-OXOGLUTARATE OXIDOREDUCTASE SUBUNIT KORA"/>
    <property type="match status" value="1"/>
</dbReference>
<evidence type="ECO:0000259" key="2">
    <source>
        <dbReference type="Pfam" id="PF01558"/>
    </source>
</evidence>
<dbReference type="EMBL" id="ACJX03000001">
    <property type="protein sequence ID" value="KRT34706.1"/>
    <property type="molecule type" value="Genomic_DNA"/>
</dbReference>
<dbReference type="InterPro" id="IPR050722">
    <property type="entry name" value="Pyruvate:ferred/Flavod_OxRd"/>
</dbReference>
<dbReference type="InterPro" id="IPR009014">
    <property type="entry name" value="Transketo_C/PFOR_II"/>
</dbReference>
<organism evidence="4 5">
    <name type="scientific">Acetomicrobium hydrogeniformans ATCC BAA-1850</name>
    <dbReference type="NCBI Taxonomy" id="592015"/>
    <lineage>
        <taxon>Bacteria</taxon>
        <taxon>Thermotogati</taxon>
        <taxon>Synergistota</taxon>
        <taxon>Synergistia</taxon>
        <taxon>Synergistales</taxon>
        <taxon>Acetomicrobiaceae</taxon>
        <taxon>Acetomicrobium</taxon>
    </lineage>
</organism>
<dbReference type="SUPFAM" id="SSF52518">
    <property type="entry name" value="Thiamin diphosphate-binding fold (THDP-binding)"/>
    <property type="match status" value="1"/>
</dbReference>
<protein>
    <submittedName>
        <fullName evidence="4">2-oxoacid:acceptor oxidoreductase, alpha subunit</fullName>
    </submittedName>
</protein>
<name>A0A0T5X8Y4_9BACT</name>
<dbReference type="SUPFAM" id="SSF52922">
    <property type="entry name" value="TK C-terminal domain-like"/>
    <property type="match status" value="1"/>
</dbReference>
<dbReference type="GO" id="GO:0006979">
    <property type="term" value="P:response to oxidative stress"/>
    <property type="evidence" value="ECO:0007669"/>
    <property type="project" value="TreeGrafter"/>
</dbReference>
<dbReference type="Gene3D" id="3.40.50.920">
    <property type="match status" value="1"/>
</dbReference>
<evidence type="ECO:0000313" key="5">
    <source>
        <dbReference type="Proteomes" id="UP000005273"/>
    </source>
</evidence>
<dbReference type="STRING" id="592015.HMPREF1705_03947"/>
<dbReference type="Pfam" id="PF01855">
    <property type="entry name" value="POR_N"/>
    <property type="match status" value="1"/>
</dbReference>
<dbReference type="eggNOG" id="COG0674">
    <property type="taxonomic scope" value="Bacteria"/>
</dbReference>
<dbReference type="NCBIfam" id="TIGR03710">
    <property type="entry name" value="OAFO_sf"/>
    <property type="match status" value="1"/>
</dbReference>
<dbReference type="Proteomes" id="UP000005273">
    <property type="component" value="Unassembled WGS sequence"/>
</dbReference>
<evidence type="ECO:0000259" key="3">
    <source>
        <dbReference type="Pfam" id="PF01855"/>
    </source>
</evidence>
<dbReference type="InterPro" id="IPR022367">
    <property type="entry name" value="2-oxoacid/accept_OxRdtase_asu"/>
</dbReference>
<comment type="caution">
    <text evidence="4">The sequence shown here is derived from an EMBL/GenBank/DDBJ whole genome shotgun (WGS) entry which is preliminary data.</text>
</comment>
<gene>
    <name evidence="4" type="ORF">HMPREF1705_03947</name>
</gene>
<dbReference type="InterPro" id="IPR002880">
    <property type="entry name" value="Pyrv_Fd/Flavodoxin_OxRdtase_N"/>
</dbReference>
<dbReference type="SUPFAM" id="SSF53323">
    <property type="entry name" value="Pyruvate-ferredoxin oxidoreductase, PFOR, domain III"/>
    <property type="match status" value="1"/>
</dbReference>
<dbReference type="InterPro" id="IPR002869">
    <property type="entry name" value="Pyrv_flavodox_OxRed_cen"/>
</dbReference>
<reference evidence="5" key="1">
    <citation type="submission" date="2012-09" db="EMBL/GenBank/DDBJ databases">
        <authorList>
            <person name="Weinstock G."/>
            <person name="Sodergren E."/>
            <person name="Clifton S."/>
            <person name="Fulton L."/>
            <person name="Fulton B."/>
            <person name="Courtney L."/>
            <person name="Fronick C."/>
            <person name="Harrison M."/>
            <person name="Strong C."/>
            <person name="Farmer C."/>
            <person name="Delehaunty K."/>
            <person name="Markovic C."/>
            <person name="Hall O."/>
            <person name="Minx P."/>
            <person name="Tomlinson C."/>
            <person name="Mitreva M."/>
            <person name="Nelson J."/>
            <person name="Hou S."/>
            <person name="Wollam A."/>
            <person name="Pepin K.H."/>
            <person name="Johnson M."/>
            <person name="Bhonagiri V."/>
            <person name="Nash W.E."/>
            <person name="Suruliraj S."/>
            <person name="Warren W."/>
            <person name="Chinwalla A."/>
            <person name="Mardis E.R."/>
            <person name="Wilson R.K."/>
        </authorList>
    </citation>
    <scope>NUCLEOTIDE SEQUENCE [LARGE SCALE GENOMIC DNA]</scope>
    <source>
        <strain evidence="5">OS1</strain>
    </source>
</reference>
<sequence>MEKVITLPQGKNEDISIVVTGAAGQGIQTVEDILGKVLKRSGLNVFATKEYMSRVRGGNNSTEIRVSSKSVRAFVNRIDLLICLNKGLRNYLKERISSDTVIIGDIEEMGKELAGRGQMFFDVPLLHFAKELGSPLFANVVAAGIITSLFDVDMSLLEQYFDERFGAKDKGLVTKNIDAAKKGYEIARELAEDITVKMDHNSEIGKELLLTGSDAVALGAIAGGCNMIFGYPMSPATGVLSHLSQVAEEFGIVTEQTEDEISAMNMAIGGWYAGGRAMVTTSGGGFDLMSEGLSLVGIGESPMVIHLGQRPGPATGLATRTEQADLNLALYAGHGEFPRAILAPGSIQEAFYMTQHAFNLAARYQVPVFILTDQYLLDSSYNLPAFSCEGLKVEKHIVKTDESYKRYVITEDGVSPRGIPGYGEGLIAFDSNEHGETGRNMDEDPQIRSEMNAKRMRKLKGLEEDSLPPALYGDVDYDVLLIGWGSTKHIIEEAMEKFSRPKTAFLQIRQPFPLHSSTKDYLKRAKVIVDIEGNATAQMANLIKLLTGIEASYRILTSSGMEITVEELLIKLRCLHI</sequence>
<evidence type="ECO:0000256" key="1">
    <source>
        <dbReference type="ARBA" id="ARBA00023002"/>
    </source>
</evidence>
<dbReference type="Gene3D" id="3.40.50.970">
    <property type="match status" value="1"/>
</dbReference>
<dbReference type="CDD" id="cd07034">
    <property type="entry name" value="TPP_PYR_PFOR_IOR-alpha_like"/>
    <property type="match status" value="1"/>
</dbReference>
<dbReference type="InterPro" id="IPR029061">
    <property type="entry name" value="THDP-binding"/>
</dbReference>
<dbReference type="eggNOG" id="COG1014">
    <property type="taxonomic scope" value="Bacteria"/>
</dbReference>
<dbReference type="Pfam" id="PF01558">
    <property type="entry name" value="POR"/>
    <property type="match status" value="1"/>
</dbReference>
<keyword evidence="1" id="KW-0560">Oxidoreductase</keyword>
<feature type="domain" description="Pyruvate/ketoisovalerate oxidoreductase catalytic" evidence="2">
    <location>
        <begin position="23"/>
        <end position="185"/>
    </location>
</feature>
<keyword evidence="5" id="KW-1185">Reference proteome</keyword>
<dbReference type="InterPro" id="IPR019752">
    <property type="entry name" value="Pyrv/ketoisovalerate_OxRed_cat"/>
</dbReference>
<dbReference type="FunFam" id="3.40.50.970:FF:000022">
    <property type="entry name" value="2-oxoglutarate ferredoxin oxidoreductase alpha subunit"/>
    <property type="match status" value="1"/>
</dbReference>
<dbReference type="GO" id="GO:0016903">
    <property type="term" value="F:oxidoreductase activity, acting on the aldehyde or oxo group of donors"/>
    <property type="evidence" value="ECO:0007669"/>
    <property type="project" value="InterPro"/>
</dbReference>
<dbReference type="Gene3D" id="3.40.920.10">
    <property type="entry name" value="Pyruvate-ferredoxin oxidoreductase, PFOR, domain III"/>
    <property type="match status" value="1"/>
</dbReference>
<accession>A0A0T5X8Y4</accession>
<dbReference type="AlphaFoldDB" id="A0A0T5X8Y4"/>
<evidence type="ECO:0000313" key="4">
    <source>
        <dbReference type="EMBL" id="KRT34706.1"/>
    </source>
</evidence>